<dbReference type="Gene3D" id="1.25.40.10">
    <property type="entry name" value="Tetratricopeptide repeat domain"/>
    <property type="match status" value="1"/>
</dbReference>
<keyword evidence="4" id="KW-1185">Reference proteome</keyword>
<dbReference type="InterPro" id="IPR002182">
    <property type="entry name" value="NB-ARC"/>
</dbReference>
<dbReference type="Pfam" id="PF00931">
    <property type="entry name" value="NB-ARC"/>
    <property type="match status" value="1"/>
</dbReference>
<keyword evidence="1" id="KW-0802">TPR repeat</keyword>
<dbReference type="InterPro" id="IPR019734">
    <property type="entry name" value="TPR_rpt"/>
</dbReference>
<comment type="caution">
    <text evidence="3">The sequence shown here is derived from an EMBL/GenBank/DDBJ whole genome shotgun (WGS) entry which is preliminary data.</text>
</comment>
<dbReference type="SUPFAM" id="SSF48452">
    <property type="entry name" value="TPR-like"/>
    <property type="match status" value="1"/>
</dbReference>
<dbReference type="PROSITE" id="PS50005">
    <property type="entry name" value="TPR"/>
    <property type="match status" value="1"/>
</dbReference>
<dbReference type="AlphaFoldDB" id="A0A844YWD7"/>
<protein>
    <recommendedName>
        <fullName evidence="2">NB-ARC domain-containing protein</fullName>
    </recommendedName>
</protein>
<evidence type="ECO:0000259" key="2">
    <source>
        <dbReference type="Pfam" id="PF00931"/>
    </source>
</evidence>
<evidence type="ECO:0000313" key="3">
    <source>
        <dbReference type="EMBL" id="MXO71442.1"/>
    </source>
</evidence>
<dbReference type="SUPFAM" id="SSF52540">
    <property type="entry name" value="P-loop containing nucleoside triphosphate hydrolases"/>
    <property type="match status" value="1"/>
</dbReference>
<gene>
    <name evidence="3" type="ORF">GRI99_07275</name>
</gene>
<dbReference type="OrthoDB" id="9811542at2"/>
<organism evidence="3 4">
    <name type="scientific">Alteraurantiacibacter buctensis</name>
    <dbReference type="NCBI Taxonomy" id="1503981"/>
    <lineage>
        <taxon>Bacteria</taxon>
        <taxon>Pseudomonadati</taxon>
        <taxon>Pseudomonadota</taxon>
        <taxon>Alphaproteobacteria</taxon>
        <taxon>Sphingomonadales</taxon>
        <taxon>Erythrobacteraceae</taxon>
        <taxon>Alteraurantiacibacter</taxon>
    </lineage>
</organism>
<sequence length="841" mass="95394">MASIQRIALFILFDALETDLSSYIRSIPDDSLVLTEDETTKSRLILSQNSAKTFDAESTFDLVHALDLGQKFSITLRHKEYFSESFINYIKNISGKLGRIIGVRNSVMHGRPLTVDEYVIGFAFASDLLNKPNFWPNLARTYAEYSKDPERLANRSISVLENPPDFGALNNLPIPDYEDTGFLRRPELESELKKKILGRYPVITVLGDGGNGKTALTLHTLWNLIDSDDHNFDLILWYSAKTATLTERGIKDISSSYTDSLRIIEDASSFGREGKDSFESLLLLLEENKVLLVIDNLETITGPYIERLVQDVPGDSKVLLTSRVPISGDLPISVPQFSESESLKYLRILSKSDSIKTLNDKTDAELTKYCRRLGFKPLLIKWLALAVKSGASPERIVSDPKDALRFCLENVLDRLQGQAIKVAQCLVSVSESIAASVVEEISGLSAVEVESGLLELSRFALVEFSDLPNSERTFRLRPSVRSYIVRISNPAKDEMEIYQRRFQKIQSRFEIRRANQDFNRYEIRNYVVRTKGEAVAEAKLRDLHRSLQRGLTEEVEKGIEELKISAPGYFEVYRFEGYAAYVWSDLPRSIEAYEAALEYGPKQPQLHFFLGGMLLRAGYAADAALQFAEALTLDPDAAPVLREAARAEMRECRFDIAKSYLTRADALSGPTFKETALIIDLWVQFYQRKIDFFVGNEALSLAEDECGNFVSYLESEGTRAFDDTIVDHVLKVLPCLKALISDRRIDAVNARRLQEWINNEIYHENPHSFEDGRFFGGLKLRGRQENFGFLEVRDGREFFIARQNVTPDVWGWLLQGGAVEFSVRNKPDGRTEAYDVEKFER</sequence>
<dbReference type="Proteomes" id="UP000466966">
    <property type="component" value="Unassembled WGS sequence"/>
</dbReference>
<accession>A0A844YWD7</accession>
<feature type="domain" description="NB-ARC" evidence="2">
    <location>
        <begin position="199"/>
        <end position="323"/>
    </location>
</feature>
<evidence type="ECO:0000256" key="1">
    <source>
        <dbReference type="PROSITE-ProRule" id="PRU00339"/>
    </source>
</evidence>
<name>A0A844YWD7_9SPHN</name>
<dbReference type="Gene3D" id="3.40.50.300">
    <property type="entry name" value="P-loop containing nucleotide triphosphate hydrolases"/>
    <property type="match status" value="1"/>
</dbReference>
<dbReference type="InterPro" id="IPR027417">
    <property type="entry name" value="P-loop_NTPase"/>
</dbReference>
<proteinExistence type="predicted"/>
<feature type="repeat" description="TPR" evidence="1">
    <location>
        <begin position="604"/>
        <end position="637"/>
    </location>
</feature>
<dbReference type="RefSeq" id="WP_160771357.1">
    <property type="nucleotide sequence ID" value="NZ_WTYV01000002.1"/>
</dbReference>
<dbReference type="EMBL" id="WTYV01000002">
    <property type="protein sequence ID" value="MXO71442.1"/>
    <property type="molecule type" value="Genomic_DNA"/>
</dbReference>
<reference evidence="3 4" key="1">
    <citation type="submission" date="2019-12" db="EMBL/GenBank/DDBJ databases">
        <title>Genomic-based taxomic classification of the family Erythrobacteraceae.</title>
        <authorList>
            <person name="Xu L."/>
        </authorList>
    </citation>
    <scope>NUCLEOTIDE SEQUENCE [LARGE SCALE GENOMIC DNA]</scope>
    <source>
        <strain evidence="3 4">M0322</strain>
    </source>
</reference>
<dbReference type="InterPro" id="IPR011990">
    <property type="entry name" value="TPR-like_helical_dom_sf"/>
</dbReference>
<evidence type="ECO:0000313" key="4">
    <source>
        <dbReference type="Proteomes" id="UP000466966"/>
    </source>
</evidence>